<dbReference type="AlphaFoldDB" id="A0A350P260"/>
<protein>
    <submittedName>
        <fullName evidence="1">Uncharacterized protein</fullName>
    </submittedName>
</protein>
<dbReference type="Proteomes" id="UP000263517">
    <property type="component" value="Unassembled WGS sequence"/>
</dbReference>
<dbReference type="EMBL" id="DNAN01000224">
    <property type="protein sequence ID" value="HAW75377.1"/>
    <property type="molecule type" value="Genomic_DNA"/>
</dbReference>
<accession>A0A350P260</accession>
<proteinExistence type="predicted"/>
<organism evidence="1 2">
    <name type="scientific">Alteromonas australica</name>
    <dbReference type="NCBI Taxonomy" id="589873"/>
    <lineage>
        <taxon>Bacteria</taxon>
        <taxon>Pseudomonadati</taxon>
        <taxon>Pseudomonadota</taxon>
        <taxon>Gammaproteobacteria</taxon>
        <taxon>Alteromonadales</taxon>
        <taxon>Alteromonadaceae</taxon>
        <taxon>Alteromonas/Salinimonas group</taxon>
        <taxon>Alteromonas</taxon>
    </lineage>
</organism>
<sequence length="81" mass="9125">MRVGDLVIYKPHDHYCGTGAMGLITKSREQWADGNIEEFLIVWLDDVKDFGGWTAAVNNAAWWPADDKDIVLATKQNSKKC</sequence>
<gene>
    <name evidence="1" type="ORF">DCW74_06535</name>
</gene>
<comment type="caution">
    <text evidence="1">The sequence shown here is derived from an EMBL/GenBank/DDBJ whole genome shotgun (WGS) entry which is preliminary data.</text>
</comment>
<name>A0A350P260_9ALTE</name>
<reference evidence="1 2" key="1">
    <citation type="journal article" date="2018" name="Nat. Biotechnol.">
        <title>A standardized bacterial taxonomy based on genome phylogeny substantially revises the tree of life.</title>
        <authorList>
            <person name="Parks D.H."/>
            <person name="Chuvochina M."/>
            <person name="Waite D.W."/>
            <person name="Rinke C."/>
            <person name="Skarshewski A."/>
            <person name="Chaumeil P.A."/>
            <person name="Hugenholtz P."/>
        </authorList>
    </citation>
    <scope>NUCLEOTIDE SEQUENCE [LARGE SCALE GENOMIC DNA]</scope>
    <source>
        <strain evidence="1">UBA11978</strain>
    </source>
</reference>
<evidence type="ECO:0000313" key="2">
    <source>
        <dbReference type="Proteomes" id="UP000263517"/>
    </source>
</evidence>
<evidence type="ECO:0000313" key="1">
    <source>
        <dbReference type="EMBL" id="HAW75377.1"/>
    </source>
</evidence>